<feature type="transmembrane region" description="Helical" evidence="7">
    <location>
        <begin position="164"/>
        <end position="183"/>
    </location>
</feature>
<comment type="caution">
    <text evidence="8">The sequence shown here is derived from an EMBL/GenBank/DDBJ whole genome shotgun (WGS) entry which is preliminary data.</text>
</comment>
<evidence type="ECO:0000256" key="6">
    <source>
        <dbReference type="ARBA" id="ARBA00023136"/>
    </source>
</evidence>
<dbReference type="EMBL" id="NHTK01005904">
    <property type="protein sequence ID" value="PPQ71700.1"/>
    <property type="molecule type" value="Genomic_DNA"/>
</dbReference>
<comment type="subcellular location">
    <subcellularLocation>
        <location evidence="1">Endomembrane system</location>
        <topology evidence="1">Multi-pass membrane protein</topology>
    </subcellularLocation>
    <subcellularLocation>
        <location evidence="7">Endoplasmic reticulum membrane</location>
        <topology evidence="7">Multi-pass membrane protein</topology>
    </subcellularLocation>
</comment>
<dbReference type="InterPro" id="IPR007217">
    <property type="entry name" value="Per1-like"/>
</dbReference>
<protein>
    <recommendedName>
        <fullName evidence="7">Post-GPI attachment to proteins factor 3</fullName>
    </recommendedName>
</protein>
<dbReference type="GO" id="GO:0005789">
    <property type="term" value="C:endoplasmic reticulum membrane"/>
    <property type="evidence" value="ECO:0007669"/>
    <property type="project" value="UniProtKB-SubCell"/>
</dbReference>
<organism evidence="8 9">
    <name type="scientific">Panaeolus cyanescens</name>
    <dbReference type="NCBI Taxonomy" id="181874"/>
    <lineage>
        <taxon>Eukaryota</taxon>
        <taxon>Fungi</taxon>
        <taxon>Dikarya</taxon>
        <taxon>Basidiomycota</taxon>
        <taxon>Agaricomycotina</taxon>
        <taxon>Agaricomycetes</taxon>
        <taxon>Agaricomycetidae</taxon>
        <taxon>Agaricales</taxon>
        <taxon>Agaricineae</taxon>
        <taxon>Galeropsidaceae</taxon>
        <taxon>Panaeolus</taxon>
    </lineage>
</organism>
<name>A0A409VZM8_9AGAR</name>
<keyword evidence="6 7" id="KW-0472">Membrane</keyword>
<comment type="caution">
    <text evidence="7">Lacks conserved residue(s) required for the propagation of feature annotation.</text>
</comment>
<dbReference type="OrthoDB" id="419770at2759"/>
<evidence type="ECO:0000256" key="5">
    <source>
        <dbReference type="ARBA" id="ARBA00022989"/>
    </source>
</evidence>
<dbReference type="InParanoid" id="A0A409VZM8"/>
<keyword evidence="2 7" id="KW-0337">GPI-anchor biosynthesis</keyword>
<proteinExistence type="inferred from homology"/>
<evidence type="ECO:0000256" key="4">
    <source>
        <dbReference type="ARBA" id="ARBA00022729"/>
    </source>
</evidence>
<dbReference type="GO" id="GO:0006506">
    <property type="term" value="P:GPI anchor biosynthetic process"/>
    <property type="evidence" value="ECO:0007669"/>
    <property type="project" value="UniProtKB-KW"/>
</dbReference>
<dbReference type="GO" id="GO:0016788">
    <property type="term" value="F:hydrolase activity, acting on ester bonds"/>
    <property type="evidence" value="ECO:0007669"/>
    <property type="project" value="TreeGrafter"/>
</dbReference>
<keyword evidence="3 7" id="KW-0812">Transmembrane</keyword>
<keyword evidence="4 7" id="KW-0732">Signal</keyword>
<dbReference type="Pfam" id="PF04080">
    <property type="entry name" value="Per1"/>
    <property type="match status" value="1"/>
</dbReference>
<keyword evidence="5 7" id="KW-1133">Transmembrane helix</keyword>
<evidence type="ECO:0000313" key="9">
    <source>
        <dbReference type="Proteomes" id="UP000284842"/>
    </source>
</evidence>
<feature type="chain" id="PRO_5018822595" description="Post-GPI attachment to proteins factor 3" evidence="7">
    <location>
        <begin position="21"/>
        <end position="338"/>
    </location>
</feature>
<comment type="similarity">
    <text evidence="7">Belongs to the PGAP3 family.</text>
</comment>
<feature type="transmembrane region" description="Helical" evidence="7">
    <location>
        <begin position="274"/>
        <end position="294"/>
    </location>
</feature>
<dbReference type="STRING" id="181874.A0A409VZM8"/>
<dbReference type="Proteomes" id="UP000284842">
    <property type="component" value="Unassembled WGS sequence"/>
</dbReference>
<accession>A0A409VZM8</accession>
<dbReference type="PANTHER" id="PTHR13148:SF0">
    <property type="entry name" value="POST-GPI ATTACHMENT TO PROTEINS FACTOR 3"/>
    <property type="match status" value="1"/>
</dbReference>
<evidence type="ECO:0000256" key="3">
    <source>
        <dbReference type="ARBA" id="ARBA00022692"/>
    </source>
</evidence>
<keyword evidence="7" id="KW-0256">Endoplasmic reticulum</keyword>
<dbReference type="AlphaFoldDB" id="A0A409VZM8"/>
<feature type="transmembrane region" description="Helical" evidence="7">
    <location>
        <begin position="204"/>
        <end position="226"/>
    </location>
</feature>
<evidence type="ECO:0000256" key="1">
    <source>
        <dbReference type="ARBA" id="ARBA00004127"/>
    </source>
</evidence>
<keyword evidence="9" id="KW-1185">Reference proteome</keyword>
<sequence>MTRIAFAILAVFALVHFSIASSGDRAFEFNQCITRCNLQKCLDGQVELSPALRLTQWTCLDDCKYKCMHEITDKAVELGERVHQYYGKWPFWRFAGMQEPASVLFSLFNLWAHAKGAAKLRRRVSVFHPMRHYYLVWSWLSINAWVWSSVFHTRDLPLTEKLDYFSAALAIIYALYFTLIRLFRLYPTSGRTRLTLSTRSSDSIARRILSIVITLIYLGHVSYLSLLPRFDYTYNMAFNLTIGMSHNILWLLYSLPFAIFRRFSSQPRSYRPGFVYKAGVFVLLTTCATALELFDFPAWRRIIDAHSLWHLATAPIALCWYDFLAEDSLDPSWRDQKS</sequence>
<dbReference type="PANTHER" id="PTHR13148">
    <property type="entry name" value="PER1-RELATED"/>
    <property type="match status" value="1"/>
</dbReference>
<gene>
    <name evidence="8" type="ORF">CVT24_007897</name>
</gene>
<dbReference type="FunCoup" id="A0A409VZM8">
    <property type="interactions" value="65"/>
</dbReference>
<reference evidence="8 9" key="1">
    <citation type="journal article" date="2018" name="Evol. Lett.">
        <title>Horizontal gene cluster transfer increased hallucinogenic mushroom diversity.</title>
        <authorList>
            <person name="Reynolds H.T."/>
            <person name="Vijayakumar V."/>
            <person name="Gluck-Thaler E."/>
            <person name="Korotkin H.B."/>
            <person name="Matheny P.B."/>
            <person name="Slot J.C."/>
        </authorList>
    </citation>
    <scope>NUCLEOTIDE SEQUENCE [LARGE SCALE GENOMIC DNA]</scope>
    <source>
        <strain evidence="8 9">2629</strain>
    </source>
</reference>
<feature type="transmembrane region" description="Helical" evidence="7">
    <location>
        <begin position="133"/>
        <end position="152"/>
    </location>
</feature>
<feature type="transmembrane region" description="Helical" evidence="7">
    <location>
        <begin position="232"/>
        <end position="253"/>
    </location>
</feature>
<comment type="function">
    <text evidence="7">Involved in the lipid remodeling steps of GPI-anchor maturation.</text>
</comment>
<feature type="signal peptide" evidence="7">
    <location>
        <begin position="1"/>
        <end position="20"/>
    </location>
</feature>
<evidence type="ECO:0000313" key="8">
    <source>
        <dbReference type="EMBL" id="PPQ71700.1"/>
    </source>
</evidence>
<evidence type="ECO:0000256" key="7">
    <source>
        <dbReference type="RuleBase" id="RU365066"/>
    </source>
</evidence>
<evidence type="ECO:0000256" key="2">
    <source>
        <dbReference type="ARBA" id="ARBA00022502"/>
    </source>
</evidence>